<keyword evidence="5" id="KW-0021">Allosteric enzyme</keyword>
<evidence type="ECO:0000256" key="1">
    <source>
        <dbReference type="ARBA" id="ARBA00001946"/>
    </source>
</evidence>
<evidence type="ECO:0000259" key="10">
    <source>
        <dbReference type="Pfam" id="PF14681"/>
    </source>
</evidence>
<comment type="cofactor">
    <cofactor evidence="1">
        <name>Mg(2+)</name>
        <dbReference type="ChEBI" id="CHEBI:18420"/>
    </cofactor>
</comment>
<organism evidence="11 12">
    <name type="scientific">Conidiobolus coronatus (strain ATCC 28846 / CBS 209.66 / NRRL 28638)</name>
    <name type="common">Delacroixia coronata</name>
    <dbReference type="NCBI Taxonomy" id="796925"/>
    <lineage>
        <taxon>Eukaryota</taxon>
        <taxon>Fungi</taxon>
        <taxon>Fungi incertae sedis</taxon>
        <taxon>Zoopagomycota</taxon>
        <taxon>Entomophthoromycotina</taxon>
        <taxon>Entomophthoromycetes</taxon>
        <taxon>Entomophthorales</taxon>
        <taxon>Ancylistaceae</taxon>
        <taxon>Conidiobolus</taxon>
    </lineage>
</organism>
<keyword evidence="12" id="KW-1185">Reference proteome</keyword>
<comment type="pathway">
    <text evidence="2">Pyrimidine metabolism; UMP biosynthesis via salvage pathway; UMP from uracil: step 1/1.</text>
</comment>
<dbReference type="GO" id="GO:0004845">
    <property type="term" value="F:uracil phosphoribosyltransferase activity"/>
    <property type="evidence" value="ECO:0007669"/>
    <property type="project" value="UniProtKB-EC"/>
</dbReference>
<evidence type="ECO:0000256" key="8">
    <source>
        <dbReference type="ARBA" id="ARBA00022741"/>
    </source>
</evidence>
<feature type="domain" description="Phosphoribosyltransferase" evidence="10">
    <location>
        <begin position="20"/>
        <end position="222"/>
    </location>
</feature>
<dbReference type="Proteomes" id="UP000070444">
    <property type="component" value="Unassembled WGS sequence"/>
</dbReference>
<sequence length="224" mass="25145">MMTQTEPTYKAPEQVIVLEQTPQLLSLMTIIRDKTTGRGDFVFYSDRIIRLLVEEALNYLPTIDKTVVTSTQSEFKGQTFLGKICGVSIMRAGESMEQGLRDCCRSVRIGKILIQRDEQTHQPKLYYAKLPQDISQRYCLLLDPMLATGGSAIKAIEVLREYGVPEDKILFVNLVSCPEGISAILKHFPKIKLVTAAIDEGLNEDKYILPGLGDFGCRYFGTDN</sequence>
<gene>
    <name evidence="11" type="ORF">CONCODRAFT_78488</name>
</gene>
<evidence type="ECO:0000256" key="3">
    <source>
        <dbReference type="ARBA" id="ARBA00009516"/>
    </source>
</evidence>
<dbReference type="STRING" id="796925.A0A137P816"/>
<accession>A0A137P816</accession>
<keyword evidence="7" id="KW-0808">Transferase</keyword>
<keyword evidence="8" id="KW-0547">Nucleotide-binding</keyword>
<keyword evidence="6" id="KW-0328">Glycosyltransferase</keyword>
<dbReference type="InterPro" id="IPR029057">
    <property type="entry name" value="PRTase-like"/>
</dbReference>
<dbReference type="Pfam" id="PF14681">
    <property type="entry name" value="UPRTase"/>
    <property type="match status" value="1"/>
</dbReference>
<keyword evidence="9" id="KW-0342">GTP-binding</keyword>
<dbReference type="OrthoDB" id="106623at2759"/>
<dbReference type="InterPro" id="IPR000836">
    <property type="entry name" value="PRTase_dom"/>
</dbReference>
<dbReference type="EMBL" id="KQ964482">
    <property type="protein sequence ID" value="KXN71145.1"/>
    <property type="molecule type" value="Genomic_DNA"/>
</dbReference>
<protein>
    <recommendedName>
        <fullName evidence="4">uracil phosphoribosyltransferase</fullName>
        <ecNumber evidence="4">2.4.2.9</ecNumber>
    </recommendedName>
</protein>
<dbReference type="GO" id="GO:0005525">
    <property type="term" value="F:GTP binding"/>
    <property type="evidence" value="ECO:0007669"/>
    <property type="project" value="UniProtKB-KW"/>
</dbReference>
<dbReference type="CDD" id="cd06223">
    <property type="entry name" value="PRTases_typeI"/>
    <property type="match status" value="1"/>
</dbReference>
<evidence type="ECO:0000256" key="7">
    <source>
        <dbReference type="ARBA" id="ARBA00022679"/>
    </source>
</evidence>
<proteinExistence type="inferred from homology"/>
<reference evidence="11 12" key="1">
    <citation type="journal article" date="2015" name="Genome Biol. Evol.">
        <title>Phylogenomic analyses indicate that early fungi evolved digesting cell walls of algal ancestors of land plants.</title>
        <authorList>
            <person name="Chang Y."/>
            <person name="Wang S."/>
            <person name="Sekimoto S."/>
            <person name="Aerts A.L."/>
            <person name="Choi C."/>
            <person name="Clum A."/>
            <person name="LaButti K.M."/>
            <person name="Lindquist E.A."/>
            <person name="Yee Ngan C."/>
            <person name="Ohm R.A."/>
            <person name="Salamov A.A."/>
            <person name="Grigoriev I.V."/>
            <person name="Spatafora J.W."/>
            <person name="Berbee M.L."/>
        </authorList>
    </citation>
    <scope>NUCLEOTIDE SEQUENCE [LARGE SCALE GENOMIC DNA]</scope>
    <source>
        <strain evidence="11 12">NRRL 28638</strain>
    </source>
</reference>
<evidence type="ECO:0000256" key="9">
    <source>
        <dbReference type="ARBA" id="ARBA00023134"/>
    </source>
</evidence>
<evidence type="ECO:0000256" key="6">
    <source>
        <dbReference type="ARBA" id="ARBA00022676"/>
    </source>
</evidence>
<evidence type="ECO:0000256" key="4">
    <source>
        <dbReference type="ARBA" id="ARBA00011894"/>
    </source>
</evidence>
<name>A0A137P816_CONC2</name>
<comment type="similarity">
    <text evidence="3">Belongs to the UPRTase family.</text>
</comment>
<evidence type="ECO:0000256" key="5">
    <source>
        <dbReference type="ARBA" id="ARBA00022533"/>
    </source>
</evidence>
<dbReference type="EC" id="2.4.2.9" evidence="4"/>
<evidence type="ECO:0000256" key="2">
    <source>
        <dbReference type="ARBA" id="ARBA00005180"/>
    </source>
</evidence>
<dbReference type="FunFam" id="3.40.50.2020:FF:000023">
    <property type="entry name" value="Probable uracil phosphoribosyltransferase"/>
    <property type="match status" value="1"/>
</dbReference>
<dbReference type="SUPFAM" id="SSF53271">
    <property type="entry name" value="PRTase-like"/>
    <property type="match status" value="1"/>
</dbReference>
<evidence type="ECO:0000313" key="11">
    <source>
        <dbReference type="EMBL" id="KXN71145.1"/>
    </source>
</evidence>
<dbReference type="NCBIfam" id="NF001097">
    <property type="entry name" value="PRK00129.1"/>
    <property type="match status" value="1"/>
</dbReference>
<dbReference type="GO" id="GO:0008655">
    <property type="term" value="P:pyrimidine-containing compound salvage"/>
    <property type="evidence" value="ECO:0007669"/>
    <property type="project" value="UniProtKB-ARBA"/>
</dbReference>
<dbReference type="Gene3D" id="3.40.50.2020">
    <property type="match status" value="1"/>
</dbReference>
<dbReference type="AlphaFoldDB" id="A0A137P816"/>
<dbReference type="OMA" id="KHKIGLM"/>
<evidence type="ECO:0000313" key="12">
    <source>
        <dbReference type="Proteomes" id="UP000070444"/>
    </source>
</evidence>